<proteinExistence type="predicted"/>
<protein>
    <submittedName>
        <fullName evidence="1">Uncharacterized protein</fullName>
    </submittedName>
</protein>
<evidence type="ECO:0000313" key="2">
    <source>
        <dbReference type="Proteomes" id="UP000288805"/>
    </source>
</evidence>
<comment type="caution">
    <text evidence="1">The sequence shown here is derived from an EMBL/GenBank/DDBJ whole genome shotgun (WGS) entry which is preliminary data.</text>
</comment>
<gene>
    <name evidence="1" type="ORF">CK203_066364</name>
</gene>
<evidence type="ECO:0000313" key="1">
    <source>
        <dbReference type="EMBL" id="RVW64858.1"/>
    </source>
</evidence>
<name>A0A438FY62_VITVI</name>
<dbReference type="EMBL" id="QGNW01000700">
    <property type="protein sequence ID" value="RVW64858.1"/>
    <property type="molecule type" value="Genomic_DNA"/>
</dbReference>
<sequence>MTALQYLACNPTAFEKKKIKTRRGFMDELMISTVPTQGLMEILINSSIWPKHLTIEVLFQSGPPRTIARQVMKGEI</sequence>
<organism evidence="1 2">
    <name type="scientific">Vitis vinifera</name>
    <name type="common">Grape</name>
    <dbReference type="NCBI Taxonomy" id="29760"/>
    <lineage>
        <taxon>Eukaryota</taxon>
        <taxon>Viridiplantae</taxon>
        <taxon>Streptophyta</taxon>
        <taxon>Embryophyta</taxon>
        <taxon>Tracheophyta</taxon>
        <taxon>Spermatophyta</taxon>
        <taxon>Magnoliopsida</taxon>
        <taxon>eudicotyledons</taxon>
        <taxon>Gunneridae</taxon>
        <taxon>Pentapetalae</taxon>
        <taxon>rosids</taxon>
        <taxon>Vitales</taxon>
        <taxon>Vitaceae</taxon>
        <taxon>Viteae</taxon>
        <taxon>Vitis</taxon>
    </lineage>
</organism>
<dbReference type="Proteomes" id="UP000288805">
    <property type="component" value="Unassembled WGS sequence"/>
</dbReference>
<dbReference type="AlphaFoldDB" id="A0A438FY62"/>
<reference evidence="1 2" key="1">
    <citation type="journal article" date="2018" name="PLoS Genet.">
        <title>Population sequencing reveals clonal diversity and ancestral inbreeding in the grapevine cultivar Chardonnay.</title>
        <authorList>
            <person name="Roach M.J."/>
            <person name="Johnson D.L."/>
            <person name="Bohlmann J."/>
            <person name="van Vuuren H.J."/>
            <person name="Jones S.J."/>
            <person name="Pretorius I.S."/>
            <person name="Schmidt S.A."/>
            <person name="Borneman A.R."/>
        </authorList>
    </citation>
    <scope>NUCLEOTIDE SEQUENCE [LARGE SCALE GENOMIC DNA]</scope>
    <source>
        <strain evidence="2">cv. Chardonnay</strain>
        <tissue evidence="1">Leaf</tissue>
    </source>
</reference>
<accession>A0A438FY62</accession>